<feature type="transmembrane region" description="Helical" evidence="6">
    <location>
        <begin position="105"/>
        <end position="123"/>
    </location>
</feature>
<feature type="transmembrane region" description="Helical" evidence="6">
    <location>
        <begin position="7"/>
        <end position="24"/>
    </location>
</feature>
<accession>A0AAD9VS01</accession>
<evidence type="ECO:0000256" key="6">
    <source>
        <dbReference type="SAM" id="Phobius"/>
    </source>
</evidence>
<name>A0AAD9VS01_9HYME</name>
<dbReference type="EMBL" id="JAIFRP010000023">
    <property type="protein sequence ID" value="KAK2584868.1"/>
    <property type="molecule type" value="Genomic_DNA"/>
</dbReference>
<keyword evidence="8" id="KW-1185">Reference proteome</keyword>
<evidence type="ECO:0000256" key="1">
    <source>
        <dbReference type="ARBA" id="ARBA00004141"/>
    </source>
</evidence>
<dbReference type="PANTHER" id="PTHR13628:SF1">
    <property type="entry name" value="TRANSMEMBRANE PROTEIN 267"/>
    <property type="match status" value="1"/>
</dbReference>
<protein>
    <recommendedName>
        <fullName evidence="2">Transmembrane protein 267</fullName>
    </recommendedName>
</protein>
<evidence type="ECO:0000256" key="5">
    <source>
        <dbReference type="ARBA" id="ARBA00023136"/>
    </source>
</evidence>
<dbReference type="InterPro" id="IPR026572">
    <property type="entry name" value="TMEM267"/>
</dbReference>
<reference evidence="7" key="2">
    <citation type="journal article" date="2023" name="Commun. Biol.">
        <title>Intrasexual cuticular hydrocarbon dimorphism in a wasp sheds light on hydrocarbon biosynthesis genes in Hymenoptera.</title>
        <authorList>
            <person name="Moris V.C."/>
            <person name="Podsiadlowski L."/>
            <person name="Martin S."/>
            <person name="Oeyen J.P."/>
            <person name="Donath A."/>
            <person name="Petersen M."/>
            <person name="Wilbrandt J."/>
            <person name="Misof B."/>
            <person name="Liedtke D."/>
            <person name="Thamm M."/>
            <person name="Scheiner R."/>
            <person name="Schmitt T."/>
            <person name="Niehuis O."/>
        </authorList>
    </citation>
    <scope>NUCLEOTIDE SEQUENCE</scope>
    <source>
        <strain evidence="7">GBR_01_08_01A</strain>
    </source>
</reference>
<organism evidence="7 8">
    <name type="scientific">Odynerus spinipes</name>
    <dbReference type="NCBI Taxonomy" id="1348599"/>
    <lineage>
        <taxon>Eukaryota</taxon>
        <taxon>Metazoa</taxon>
        <taxon>Ecdysozoa</taxon>
        <taxon>Arthropoda</taxon>
        <taxon>Hexapoda</taxon>
        <taxon>Insecta</taxon>
        <taxon>Pterygota</taxon>
        <taxon>Neoptera</taxon>
        <taxon>Endopterygota</taxon>
        <taxon>Hymenoptera</taxon>
        <taxon>Apocrita</taxon>
        <taxon>Aculeata</taxon>
        <taxon>Vespoidea</taxon>
        <taxon>Vespidae</taxon>
        <taxon>Eumeninae</taxon>
        <taxon>Odynerus</taxon>
    </lineage>
</organism>
<evidence type="ECO:0000256" key="3">
    <source>
        <dbReference type="ARBA" id="ARBA00022692"/>
    </source>
</evidence>
<evidence type="ECO:0000256" key="2">
    <source>
        <dbReference type="ARBA" id="ARBA00013977"/>
    </source>
</evidence>
<reference evidence="7" key="1">
    <citation type="submission" date="2021-08" db="EMBL/GenBank/DDBJ databases">
        <authorList>
            <person name="Misof B."/>
            <person name="Oliver O."/>
            <person name="Podsiadlowski L."/>
            <person name="Donath A."/>
            <person name="Peters R."/>
            <person name="Mayer C."/>
            <person name="Rust J."/>
            <person name="Gunkel S."/>
            <person name="Lesny P."/>
            <person name="Martin S."/>
            <person name="Oeyen J.P."/>
            <person name="Petersen M."/>
            <person name="Panagiotis P."/>
            <person name="Wilbrandt J."/>
            <person name="Tanja T."/>
        </authorList>
    </citation>
    <scope>NUCLEOTIDE SEQUENCE</scope>
    <source>
        <strain evidence="7">GBR_01_08_01A</strain>
        <tissue evidence="7">Thorax + abdomen</tissue>
    </source>
</reference>
<proteinExistence type="predicted"/>
<feature type="transmembrane region" description="Helical" evidence="6">
    <location>
        <begin position="44"/>
        <end position="60"/>
    </location>
</feature>
<gene>
    <name evidence="7" type="ORF">KPH14_002466</name>
</gene>
<sequence length="163" mass="18301">MFVKKWSLILKIAVTGLIGITSFLGDTCLKYTQTAVTRAFLDNVTHAIVSALTWILILILSKKSLVQNLDGIFFSFALSSFIDVDHFLSARSWKLSDATNLTKRPFLHCTTVPILLWLILILISKALNYPSLNQCSWIVSASFLSHHIRDGTRRVPHTIAQSQ</sequence>
<evidence type="ECO:0000256" key="4">
    <source>
        <dbReference type="ARBA" id="ARBA00022989"/>
    </source>
</evidence>
<comment type="caution">
    <text evidence="7">The sequence shown here is derived from an EMBL/GenBank/DDBJ whole genome shotgun (WGS) entry which is preliminary data.</text>
</comment>
<comment type="subcellular location">
    <subcellularLocation>
        <location evidence="1">Membrane</location>
        <topology evidence="1">Multi-pass membrane protein</topology>
    </subcellularLocation>
</comment>
<keyword evidence="4 6" id="KW-1133">Transmembrane helix</keyword>
<keyword evidence="5 6" id="KW-0472">Membrane</keyword>
<evidence type="ECO:0000313" key="8">
    <source>
        <dbReference type="Proteomes" id="UP001258017"/>
    </source>
</evidence>
<evidence type="ECO:0000313" key="7">
    <source>
        <dbReference type="EMBL" id="KAK2584868.1"/>
    </source>
</evidence>
<dbReference type="AlphaFoldDB" id="A0AAD9VS01"/>
<dbReference type="PANTHER" id="PTHR13628">
    <property type="entry name" value="TRANSMEMBRANE PROTEIN 267"/>
    <property type="match status" value="1"/>
</dbReference>
<dbReference type="GO" id="GO:0016020">
    <property type="term" value="C:membrane"/>
    <property type="evidence" value="ECO:0007669"/>
    <property type="project" value="UniProtKB-SubCell"/>
</dbReference>
<dbReference type="Proteomes" id="UP001258017">
    <property type="component" value="Unassembled WGS sequence"/>
</dbReference>
<keyword evidence="3 6" id="KW-0812">Transmembrane</keyword>